<dbReference type="InterPro" id="IPR042099">
    <property type="entry name" value="ANL_N_sf"/>
</dbReference>
<keyword evidence="1" id="KW-0436">Ligase</keyword>
<accession>A0A7C9K962</accession>
<dbReference type="InterPro" id="IPR053158">
    <property type="entry name" value="CapK_Type1_Caps_Biosynth"/>
</dbReference>
<dbReference type="PANTHER" id="PTHR36932:SF1">
    <property type="entry name" value="CAPSULAR POLYSACCHARIDE BIOSYNTHESIS PROTEIN"/>
    <property type="match status" value="1"/>
</dbReference>
<dbReference type="GO" id="GO:0016874">
    <property type="term" value="F:ligase activity"/>
    <property type="evidence" value="ECO:0007669"/>
    <property type="project" value="UniProtKB-KW"/>
</dbReference>
<dbReference type="Gene3D" id="3.40.50.12780">
    <property type="entry name" value="N-terminal domain of ligase-like"/>
    <property type="match status" value="1"/>
</dbReference>
<dbReference type="Proteomes" id="UP000483432">
    <property type="component" value="Unassembled WGS sequence"/>
</dbReference>
<organism evidence="1 2">
    <name type="scientific">Sulfuriferula multivorans</name>
    <dbReference type="NCBI Taxonomy" id="1559896"/>
    <lineage>
        <taxon>Bacteria</taxon>
        <taxon>Pseudomonadati</taxon>
        <taxon>Pseudomonadota</taxon>
        <taxon>Betaproteobacteria</taxon>
        <taxon>Nitrosomonadales</taxon>
        <taxon>Sulfuricellaceae</taxon>
        <taxon>Sulfuriferula</taxon>
    </lineage>
</organism>
<reference evidence="1 2" key="1">
    <citation type="submission" date="2019-09" db="EMBL/GenBank/DDBJ databases">
        <title>H2 Metabolism Revealed by Metagenomic Analysis in Subglacial Sediment of East Antarctica.</title>
        <authorList>
            <person name="Yang Z."/>
            <person name="Zhang Y."/>
            <person name="Lv Y."/>
            <person name="Yan W."/>
            <person name="Xiao X."/>
            <person name="Sun B."/>
            <person name="Ma H."/>
        </authorList>
    </citation>
    <scope>NUCLEOTIDE SEQUENCE [LARGE SCALE GENOMIC DNA]</scope>
    <source>
        <strain evidence="1">Bin2_2</strain>
    </source>
</reference>
<sequence>MIDRLRHWLHRRRHPARYAQLDTLLRTQALSHEALLEQQQRELASIINVAATQTPYYAETLAPFLNHAPIALSSLPILHKALITQHMDGLLARDADRNAVKIGHTGGSTGNPLAFWYDDAKHELMRAGMMRSYMLSGWCPGQKILNFWGARQDVVPGGVFGAQLGDVIAAEHTLAAYEYTEEQLIEWAHFIQRYRPVLLQGYASVLSEVARAVIENGLSMPKTLLGVYSTAEVLTDSQRQRMELAFGCKVFNQYGSREIPNIACECRHGNMHVFTDMVMLESVAMQNENQLLVTSLTNRLMPMIRYDIGDAGRLLDGTCECGLPFPLMEMALCRHNDHIRTRSGKTVHPSYFNRLLYGKTQIRQYQWVQHSLSRIALNLVALQPLDADTLALLATSIHQDIDTHITLEVHYFNHIPCTVSGKHRFVIGLA</sequence>
<name>A0A7C9K962_9PROT</name>
<gene>
    <name evidence="1" type="ORF">GZ085_06195</name>
</gene>
<evidence type="ECO:0000313" key="2">
    <source>
        <dbReference type="Proteomes" id="UP000483432"/>
    </source>
</evidence>
<dbReference type="PANTHER" id="PTHR36932">
    <property type="entry name" value="CAPSULAR POLYSACCHARIDE BIOSYNTHESIS PROTEIN"/>
    <property type="match status" value="1"/>
</dbReference>
<proteinExistence type="predicted"/>
<evidence type="ECO:0000313" key="1">
    <source>
        <dbReference type="EMBL" id="NDP47975.1"/>
    </source>
</evidence>
<comment type="caution">
    <text evidence="1">The sequence shown here is derived from an EMBL/GenBank/DDBJ whole genome shotgun (WGS) entry which is preliminary data.</text>
</comment>
<dbReference type="AlphaFoldDB" id="A0A7C9K962"/>
<dbReference type="SUPFAM" id="SSF56801">
    <property type="entry name" value="Acetyl-CoA synthetase-like"/>
    <property type="match status" value="1"/>
</dbReference>
<dbReference type="EMBL" id="JAAFGW010000070">
    <property type="protein sequence ID" value="NDP47975.1"/>
    <property type="molecule type" value="Genomic_DNA"/>
</dbReference>
<protein>
    <submittedName>
        <fullName evidence="1">Phenylacetate--CoA ligase family protein</fullName>
    </submittedName>
</protein>